<dbReference type="AlphaFoldDB" id="A0A371CLQ6"/>
<feature type="compositionally biased region" description="Polar residues" evidence="1">
    <location>
        <begin position="151"/>
        <end position="164"/>
    </location>
</feature>
<reference evidence="2 3" key="1">
    <citation type="journal article" date="2018" name="Biotechnol. Biofuels">
        <title>Integrative visual omics of the white-rot fungus Polyporus brumalis exposes the biotechnological potential of its oxidative enzymes for delignifying raw plant biomass.</title>
        <authorList>
            <person name="Miyauchi S."/>
            <person name="Rancon A."/>
            <person name="Drula E."/>
            <person name="Hage H."/>
            <person name="Chaduli D."/>
            <person name="Favel A."/>
            <person name="Grisel S."/>
            <person name="Henrissat B."/>
            <person name="Herpoel-Gimbert I."/>
            <person name="Ruiz-Duenas F.J."/>
            <person name="Chevret D."/>
            <person name="Hainaut M."/>
            <person name="Lin J."/>
            <person name="Wang M."/>
            <person name="Pangilinan J."/>
            <person name="Lipzen A."/>
            <person name="Lesage-Meessen L."/>
            <person name="Navarro D."/>
            <person name="Riley R."/>
            <person name="Grigoriev I.V."/>
            <person name="Zhou S."/>
            <person name="Raouche S."/>
            <person name="Rosso M.N."/>
        </authorList>
    </citation>
    <scope>NUCLEOTIDE SEQUENCE [LARGE SCALE GENOMIC DNA]</scope>
    <source>
        <strain evidence="2 3">BRFM 1820</strain>
    </source>
</reference>
<dbReference type="Proteomes" id="UP000256964">
    <property type="component" value="Unassembled WGS sequence"/>
</dbReference>
<evidence type="ECO:0000313" key="2">
    <source>
        <dbReference type="EMBL" id="RDX41210.1"/>
    </source>
</evidence>
<evidence type="ECO:0000313" key="3">
    <source>
        <dbReference type="Proteomes" id="UP000256964"/>
    </source>
</evidence>
<feature type="compositionally biased region" description="Pro residues" evidence="1">
    <location>
        <begin position="86"/>
        <end position="96"/>
    </location>
</feature>
<proteinExistence type="predicted"/>
<gene>
    <name evidence="2" type="ORF">OH76DRAFT_1459234</name>
</gene>
<evidence type="ECO:0000256" key="1">
    <source>
        <dbReference type="SAM" id="MobiDB-lite"/>
    </source>
</evidence>
<sequence>MDSQATLVDEPSASQAIASTDAAATIEPSHNWAILSANKYARLYFCQNCHVKVGEKKQDGYWAPDKFIVCEPRADESSPETVTATPPTPTIPPAAPLPAERPREDEDNDSDDAMSIYESAAEEEFAPSPRVSFDAPPSPPRSHDAPRRSSAGRSSMGTTNSDAPSSLAGLPYLTRLPRISGRAGADVSVPVGRPRQVSSRRTSAAVWESVPTPASPAQALPPSNVSSRRSSAAPCPLRPVATLDAGDCPGGADHSWKVKWASGTHRHYKCVQPECGMIVKERKFGHPEVWIPA</sequence>
<dbReference type="EMBL" id="KZ857519">
    <property type="protein sequence ID" value="RDX41210.1"/>
    <property type="molecule type" value="Genomic_DNA"/>
</dbReference>
<protein>
    <submittedName>
        <fullName evidence="2">Uncharacterized protein</fullName>
    </submittedName>
</protein>
<accession>A0A371CLQ6</accession>
<keyword evidence="3" id="KW-1185">Reference proteome</keyword>
<organism evidence="2 3">
    <name type="scientific">Lentinus brumalis</name>
    <dbReference type="NCBI Taxonomy" id="2498619"/>
    <lineage>
        <taxon>Eukaryota</taxon>
        <taxon>Fungi</taxon>
        <taxon>Dikarya</taxon>
        <taxon>Basidiomycota</taxon>
        <taxon>Agaricomycotina</taxon>
        <taxon>Agaricomycetes</taxon>
        <taxon>Polyporales</taxon>
        <taxon>Polyporaceae</taxon>
        <taxon>Lentinus</taxon>
    </lineage>
</organism>
<name>A0A371CLQ6_9APHY</name>
<feature type="compositionally biased region" description="Polar residues" evidence="1">
    <location>
        <begin position="221"/>
        <end position="230"/>
    </location>
</feature>
<feature type="region of interest" description="Disordered" evidence="1">
    <location>
        <begin position="74"/>
        <end position="235"/>
    </location>
</feature>
<dbReference type="OrthoDB" id="2749518at2759"/>